<keyword evidence="10" id="KW-0175">Coiled coil</keyword>
<feature type="coiled-coil region" evidence="10">
    <location>
        <begin position="149"/>
        <end position="187"/>
    </location>
</feature>
<dbReference type="SMART" id="SM00388">
    <property type="entry name" value="HisKA"/>
    <property type="match status" value="1"/>
</dbReference>
<name>A0ABY3SF50_9BACL</name>
<dbReference type="PANTHER" id="PTHR43547:SF2">
    <property type="entry name" value="HYBRID SIGNAL TRANSDUCTION HISTIDINE KINASE C"/>
    <property type="match status" value="1"/>
</dbReference>
<dbReference type="Pfam" id="PF02518">
    <property type="entry name" value="HATPase_c"/>
    <property type="match status" value="1"/>
</dbReference>
<dbReference type="PRINTS" id="PR00344">
    <property type="entry name" value="BCTRLSENSOR"/>
</dbReference>
<reference evidence="13 14" key="1">
    <citation type="journal article" date="2024" name="Int. J. Syst. Evol. Microbiol.">
        <title>Paenibacillus hexagrammi sp. nov., a novel bacterium isolated from the gut content of Hexagrammos agrammus.</title>
        <authorList>
            <person name="Jung H.K."/>
            <person name="Kim D.G."/>
            <person name="Zin H."/>
            <person name="Park J."/>
            <person name="Jung H."/>
            <person name="Kim Y.O."/>
            <person name="Kong H.J."/>
            <person name="Kim J.W."/>
            <person name="Kim Y.S."/>
        </authorList>
    </citation>
    <scope>NUCLEOTIDE SEQUENCE [LARGE SCALE GENOMIC DNA]</scope>
    <source>
        <strain evidence="13 14">YPD9-1</strain>
    </source>
</reference>
<dbReference type="RefSeq" id="WP_235118050.1">
    <property type="nucleotide sequence ID" value="NZ_CP090978.1"/>
</dbReference>
<dbReference type="SUPFAM" id="SSF55785">
    <property type="entry name" value="PYP-like sensor domain (PAS domain)"/>
    <property type="match status" value="1"/>
</dbReference>
<evidence type="ECO:0000256" key="8">
    <source>
        <dbReference type="ARBA" id="ARBA00023012"/>
    </source>
</evidence>
<dbReference type="EC" id="2.7.13.3" evidence="2"/>
<keyword evidence="8" id="KW-0902">Two-component regulatory system</keyword>
<dbReference type="Gene3D" id="3.40.50.2300">
    <property type="match status" value="1"/>
</dbReference>
<evidence type="ECO:0000256" key="10">
    <source>
        <dbReference type="SAM" id="Coils"/>
    </source>
</evidence>
<dbReference type="SUPFAM" id="SSF52172">
    <property type="entry name" value="CheY-like"/>
    <property type="match status" value="1"/>
</dbReference>
<evidence type="ECO:0000313" key="13">
    <source>
        <dbReference type="EMBL" id="UJF31705.1"/>
    </source>
</evidence>
<evidence type="ECO:0000256" key="3">
    <source>
        <dbReference type="ARBA" id="ARBA00022553"/>
    </source>
</evidence>
<keyword evidence="4" id="KW-0808">Transferase</keyword>
<comment type="catalytic activity">
    <reaction evidence="1">
        <text>ATP + protein L-histidine = ADP + protein N-phospho-L-histidine.</text>
        <dbReference type="EC" id="2.7.13.3"/>
    </reaction>
</comment>
<dbReference type="PANTHER" id="PTHR43547">
    <property type="entry name" value="TWO-COMPONENT HISTIDINE KINASE"/>
    <property type="match status" value="1"/>
</dbReference>
<dbReference type="InterPro" id="IPR036890">
    <property type="entry name" value="HATPase_C_sf"/>
</dbReference>
<dbReference type="SUPFAM" id="SSF47384">
    <property type="entry name" value="Homodimeric domain of signal transducing histidine kinase"/>
    <property type="match status" value="1"/>
</dbReference>
<dbReference type="PROSITE" id="PS50109">
    <property type="entry name" value="HIS_KIN"/>
    <property type="match status" value="1"/>
</dbReference>
<dbReference type="Gene3D" id="3.30.450.20">
    <property type="entry name" value="PAS domain"/>
    <property type="match status" value="1"/>
</dbReference>
<proteinExistence type="predicted"/>
<evidence type="ECO:0000256" key="7">
    <source>
        <dbReference type="ARBA" id="ARBA00022840"/>
    </source>
</evidence>
<feature type="modified residue" description="4-aspartylphosphate" evidence="9">
    <location>
        <position position="58"/>
    </location>
</feature>
<organism evidence="13 14">
    <name type="scientific">Paenibacillus hexagrammi</name>
    <dbReference type="NCBI Taxonomy" id="2908839"/>
    <lineage>
        <taxon>Bacteria</taxon>
        <taxon>Bacillati</taxon>
        <taxon>Bacillota</taxon>
        <taxon>Bacilli</taxon>
        <taxon>Bacillales</taxon>
        <taxon>Paenibacillaceae</taxon>
        <taxon>Paenibacillus</taxon>
    </lineage>
</organism>
<evidence type="ECO:0000313" key="14">
    <source>
        <dbReference type="Proteomes" id="UP001649230"/>
    </source>
</evidence>
<evidence type="ECO:0000256" key="4">
    <source>
        <dbReference type="ARBA" id="ARBA00022679"/>
    </source>
</evidence>
<dbReference type="Pfam" id="PF00512">
    <property type="entry name" value="HisKA"/>
    <property type="match status" value="1"/>
</dbReference>
<dbReference type="Gene3D" id="3.30.565.10">
    <property type="entry name" value="Histidine kinase-like ATPase, C-terminal domain"/>
    <property type="match status" value="1"/>
</dbReference>
<evidence type="ECO:0000256" key="2">
    <source>
        <dbReference type="ARBA" id="ARBA00012438"/>
    </source>
</evidence>
<dbReference type="InterPro" id="IPR003594">
    <property type="entry name" value="HATPase_dom"/>
</dbReference>
<dbReference type="PROSITE" id="PS50110">
    <property type="entry name" value="RESPONSE_REGULATORY"/>
    <property type="match status" value="1"/>
</dbReference>
<dbReference type="InterPro" id="IPR005467">
    <property type="entry name" value="His_kinase_dom"/>
</dbReference>
<gene>
    <name evidence="13" type="ORF">L0M14_18195</name>
</gene>
<evidence type="ECO:0000256" key="1">
    <source>
        <dbReference type="ARBA" id="ARBA00000085"/>
    </source>
</evidence>
<keyword evidence="6" id="KW-0418">Kinase</keyword>
<dbReference type="InterPro" id="IPR001789">
    <property type="entry name" value="Sig_transdc_resp-reg_receiver"/>
</dbReference>
<dbReference type="Gene3D" id="1.10.287.130">
    <property type="match status" value="1"/>
</dbReference>
<dbReference type="SMART" id="SM00387">
    <property type="entry name" value="HATPase_c"/>
    <property type="match status" value="1"/>
</dbReference>
<keyword evidence="3 9" id="KW-0597">Phosphoprotein</keyword>
<feature type="domain" description="Response regulatory" evidence="12">
    <location>
        <begin position="6"/>
        <end position="126"/>
    </location>
</feature>
<keyword evidence="14" id="KW-1185">Reference proteome</keyword>
<dbReference type="InterPro" id="IPR011006">
    <property type="entry name" value="CheY-like_superfamily"/>
</dbReference>
<sequence length="528" mass="60037">MEEQVKILAVDDRYENLLALQSILASCDCDLVTLQSGEEVLKYLLKEPAHNIAAILMDVQMPGLNGFETTELIKQKKSCEDIPIIFLTAISTSIEHVLRGYHAGSIDYVFKPVHPELLKMKVDAFIKLHRVQHNYMRQSELLHSRTLELEAANHKLAAAEMLLKQQNEQLEKRVEERTRELIEAHNKLMKSQAHFKKMFQASPCLMTIRNLSTFEYIDVNESWKYHTGYGDEVIGTSLNPMNQTADTSDEPRLGELYQNYKVKYETKQKEIRSALVSTEIIEMNDEKCLLQVGIDITETLRYETEMARLAQLNLVGEMAAGIAHEIRNPMTTIRGFLQLFRNSQGRMDNEYIEIMLEELDRANDIITEYLSLAKNKRTYQNAMQLNRILETLSPLIQAEAVMTGKHFHVHYGECPDVQLDDKEIRQLILNICINGLEAMEAGGKLTVQTYSESEHVILKISDEGGGIQTEHLEKLGRPFFTTKEHGTGLGLAVCYSIAARHNAKIEVQSSPAGTTFTIKFIIPVPILV</sequence>
<dbReference type="SUPFAM" id="SSF55874">
    <property type="entry name" value="ATPase domain of HSP90 chaperone/DNA topoisomerase II/histidine kinase"/>
    <property type="match status" value="1"/>
</dbReference>
<dbReference type="EMBL" id="CP090978">
    <property type="protein sequence ID" value="UJF31705.1"/>
    <property type="molecule type" value="Genomic_DNA"/>
</dbReference>
<dbReference type="CDD" id="cd00082">
    <property type="entry name" value="HisKA"/>
    <property type="match status" value="1"/>
</dbReference>
<dbReference type="InterPro" id="IPR004358">
    <property type="entry name" value="Sig_transdc_His_kin-like_C"/>
</dbReference>
<keyword evidence="7" id="KW-0067">ATP-binding</keyword>
<evidence type="ECO:0000256" key="5">
    <source>
        <dbReference type="ARBA" id="ARBA00022741"/>
    </source>
</evidence>
<evidence type="ECO:0000256" key="6">
    <source>
        <dbReference type="ARBA" id="ARBA00022777"/>
    </source>
</evidence>
<dbReference type="InterPro" id="IPR003661">
    <property type="entry name" value="HisK_dim/P_dom"/>
</dbReference>
<feature type="domain" description="Histidine kinase" evidence="11">
    <location>
        <begin position="321"/>
        <end position="524"/>
    </location>
</feature>
<evidence type="ECO:0000259" key="11">
    <source>
        <dbReference type="PROSITE" id="PS50109"/>
    </source>
</evidence>
<dbReference type="PROSITE" id="PS51257">
    <property type="entry name" value="PROKAR_LIPOPROTEIN"/>
    <property type="match status" value="1"/>
</dbReference>
<dbReference type="SMART" id="SM00448">
    <property type="entry name" value="REC"/>
    <property type="match status" value="1"/>
</dbReference>
<keyword evidence="5" id="KW-0547">Nucleotide-binding</keyword>
<dbReference type="Proteomes" id="UP001649230">
    <property type="component" value="Chromosome"/>
</dbReference>
<evidence type="ECO:0000259" key="12">
    <source>
        <dbReference type="PROSITE" id="PS50110"/>
    </source>
</evidence>
<accession>A0ABY3SF50</accession>
<evidence type="ECO:0000256" key="9">
    <source>
        <dbReference type="PROSITE-ProRule" id="PRU00169"/>
    </source>
</evidence>
<dbReference type="InterPro" id="IPR035965">
    <property type="entry name" value="PAS-like_dom_sf"/>
</dbReference>
<dbReference type="Pfam" id="PF00072">
    <property type="entry name" value="Response_reg"/>
    <property type="match status" value="1"/>
</dbReference>
<dbReference type="InterPro" id="IPR036097">
    <property type="entry name" value="HisK_dim/P_sf"/>
</dbReference>
<protein>
    <recommendedName>
        <fullName evidence="2">histidine kinase</fullName>
        <ecNumber evidence="2">2.7.13.3</ecNumber>
    </recommendedName>
</protein>